<sequence length="125" mass="15187">MDLRDDLFQSFGELLYVIFNQDNGISDHQFQGIRQTLQQVSWGEEVYWSFQYEAQHHPEPEKLFYQVLDAFSQFGPQETYAPFFTLILHLIHQSESSDLKEQRLKKFERFRFLIMERFQNDQNIK</sequence>
<accession>A0AAW9S8F0</accession>
<evidence type="ECO:0000313" key="2">
    <source>
        <dbReference type="Proteomes" id="UP001403385"/>
    </source>
</evidence>
<dbReference type="AlphaFoldDB" id="A0AAW9S8F0"/>
<proteinExistence type="predicted"/>
<dbReference type="RefSeq" id="WP_346820812.1">
    <property type="nucleotide sequence ID" value="NZ_JBDKWZ010000004.1"/>
</dbReference>
<name>A0AAW9S8F0_9BACT</name>
<dbReference type="Proteomes" id="UP001403385">
    <property type="component" value="Unassembled WGS sequence"/>
</dbReference>
<dbReference type="EMBL" id="JBDKWZ010000004">
    <property type="protein sequence ID" value="MEN7548030.1"/>
    <property type="molecule type" value="Genomic_DNA"/>
</dbReference>
<comment type="caution">
    <text evidence="1">The sequence shown here is derived from an EMBL/GenBank/DDBJ whole genome shotgun (WGS) entry which is preliminary data.</text>
</comment>
<organism evidence="1 2">
    <name type="scientific">Rapidithrix thailandica</name>
    <dbReference type="NCBI Taxonomy" id="413964"/>
    <lineage>
        <taxon>Bacteria</taxon>
        <taxon>Pseudomonadati</taxon>
        <taxon>Bacteroidota</taxon>
        <taxon>Cytophagia</taxon>
        <taxon>Cytophagales</taxon>
        <taxon>Flammeovirgaceae</taxon>
        <taxon>Rapidithrix</taxon>
    </lineage>
</organism>
<keyword evidence="2" id="KW-1185">Reference proteome</keyword>
<reference evidence="1 2" key="1">
    <citation type="submission" date="2024-04" db="EMBL/GenBank/DDBJ databases">
        <title>Novel genus in family Flammeovirgaceae.</title>
        <authorList>
            <person name="Nguyen T.H."/>
            <person name="Vuong T.Q."/>
            <person name="Le H."/>
            <person name="Kim S.-G."/>
        </authorList>
    </citation>
    <scope>NUCLEOTIDE SEQUENCE [LARGE SCALE GENOMIC DNA]</scope>
    <source>
        <strain evidence="1 2">JCM 23209</strain>
    </source>
</reference>
<gene>
    <name evidence="1" type="ORF">AAG747_08920</name>
</gene>
<protein>
    <submittedName>
        <fullName evidence="1">Uncharacterized protein</fullName>
    </submittedName>
</protein>
<evidence type="ECO:0000313" key="1">
    <source>
        <dbReference type="EMBL" id="MEN7548030.1"/>
    </source>
</evidence>